<dbReference type="Proteomes" id="UP000281691">
    <property type="component" value="Unassembled WGS sequence"/>
</dbReference>
<reference evidence="1 2" key="1">
    <citation type="submission" date="2018-11" db="EMBL/GenBank/DDBJ databases">
        <title>Genomic Encyclopedia of Type Strains, Phase IV (KMG-IV): sequencing the most valuable type-strain genomes for metagenomic binning, comparative biology and taxonomic classification.</title>
        <authorList>
            <person name="Goeker M."/>
        </authorList>
    </citation>
    <scope>NUCLEOTIDE SEQUENCE [LARGE SCALE GENOMIC DNA]</scope>
    <source>
        <strain evidence="1 2">DSM 27238</strain>
    </source>
</reference>
<accession>A0A3N4VIC7</accession>
<evidence type="ECO:0000313" key="2">
    <source>
        <dbReference type="Proteomes" id="UP000281691"/>
    </source>
</evidence>
<dbReference type="InterPro" id="IPR035333">
    <property type="entry name" value="DUF5389"/>
</dbReference>
<sequence>MQSKSLQGFSAFSWMLALFCLPSALWPLSLFISAKLTENLNLTSAQINFFSILCWIYPAILLLISGLLYKLHRTHSKFANFLLALSFIGFYSLLTYFVKSI</sequence>
<dbReference type="RefSeq" id="WP_124211614.1">
    <property type="nucleotide sequence ID" value="NZ_CP016615.1"/>
</dbReference>
<gene>
    <name evidence="1" type="ORF">EDC46_1478</name>
</gene>
<dbReference type="Pfam" id="PF17364">
    <property type="entry name" value="DUF5389"/>
    <property type="match status" value="1"/>
</dbReference>
<keyword evidence="2" id="KW-1185">Reference proteome</keyword>
<name>A0A3N4VIC7_9PAST</name>
<protein>
    <submittedName>
        <fullName evidence="1">Uncharacterized protein</fullName>
    </submittedName>
</protein>
<evidence type="ECO:0000313" key="1">
    <source>
        <dbReference type="EMBL" id="RPE82802.1"/>
    </source>
</evidence>
<proteinExistence type="predicted"/>
<comment type="caution">
    <text evidence="1">The sequence shown here is derived from an EMBL/GenBank/DDBJ whole genome shotgun (WGS) entry which is preliminary data.</text>
</comment>
<dbReference type="EMBL" id="RKQP01000004">
    <property type="protein sequence ID" value="RPE82802.1"/>
    <property type="molecule type" value="Genomic_DNA"/>
</dbReference>
<dbReference type="OrthoDB" id="5690765at2"/>
<dbReference type="AlphaFoldDB" id="A0A3N4VIC7"/>
<organism evidence="1 2">
    <name type="scientific">Vespertiliibacter pulmonis</name>
    <dbReference type="NCBI Taxonomy" id="1443036"/>
    <lineage>
        <taxon>Bacteria</taxon>
        <taxon>Pseudomonadati</taxon>
        <taxon>Pseudomonadota</taxon>
        <taxon>Gammaproteobacteria</taxon>
        <taxon>Pasteurellales</taxon>
        <taxon>Pasteurellaceae</taxon>
        <taxon>Vespertiliibacter</taxon>
    </lineage>
</organism>